<evidence type="ECO:0000313" key="7">
    <source>
        <dbReference type="EMBL" id="ARU96948.1"/>
    </source>
</evidence>
<dbReference type="FunFam" id="1.10.10.10:FF:000001">
    <property type="entry name" value="LysR family transcriptional regulator"/>
    <property type="match status" value="1"/>
</dbReference>
<protein>
    <recommendedName>
        <fullName evidence="5">HTH lysR-type domain-containing protein</fullName>
    </recommendedName>
</protein>
<evidence type="ECO:0000313" key="9">
    <source>
        <dbReference type="Proteomes" id="UP000195814"/>
    </source>
</evidence>
<dbReference type="EMBL" id="CP015581">
    <property type="protein sequence ID" value="ARU96948.1"/>
    <property type="molecule type" value="Genomic_DNA"/>
</dbReference>
<comment type="similarity">
    <text evidence="1">Belongs to the LysR transcriptional regulatory family.</text>
</comment>
<dbReference type="InterPro" id="IPR058163">
    <property type="entry name" value="LysR-type_TF_proteobact-type"/>
</dbReference>
<evidence type="ECO:0000256" key="2">
    <source>
        <dbReference type="ARBA" id="ARBA00023015"/>
    </source>
</evidence>
<reference evidence="8 9" key="1">
    <citation type="submission" date="2016-05" db="EMBL/GenBank/DDBJ databases">
        <title>Complete genome sequence of two 2,5-diketo-D-glunonic acid producing strain Tatumella citrea.</title>
        <authorList>
            <person name="Duan C."/>
            <person name="Yang J."/>
            <person name="Yang S."/>
        </authorList>
    </citation>
    <scope>NUCLEOTIDE SEQUENCE [LARGE SCALE GENOMIC DNA]</scope>
    <source>
        <strain evidence="7 8">ATCC 39140</strain>
        <strain evidence="6 9">DSM 13699</strain>
    </source>
</reference>
<proteinExistence type="inferred from homology"/>
<dbReference type="KEGG" id="tci:A7K98_03310"/>
<dbReference type="GO" id="GO:0003677">
    <property type="term" value="F:DNA binding"/>
    <property type="evidence" value="ECO:0007669"/>
    <property type="project" value="UniProtKB-KW"/>
</dbReference>
<gene>
    <name evidence="6" type="ORF">A7K98_03310</name>
    <name evidence="7" type="ORF">A7K99_03310</name>
</gene>
<dbReference type="SUPFAM" id="SSF53850">
    <property type="entry name" value="Periplasmic binding protein-like II"/>
    <property type="match status" value="1"/>
</dbReference>
<dbReference type="EMBL" id="CP015579">
    <property type="protein sequence ID" value="ARU92910.1"/>
    <property type="molecule type" value="Genomic_DNA"/>
</dbReference>
<evidence type="ECO:0000313" key="6">
    <source>
        <dbReference type="EMBL" id="ARU92910.1"/>
    </source>
</evidence>
<evidence type="ECO:0000256" key="4">
    <source>
        <dbReference type="ARBA" id="ARBA00023163"/>
    </source>
</evidence>
<dbReference type="Proteomes" id="UP000195729">
    <property type="component" value="Chromosome"/>
</dbReference>
<dbReference type="InterPro" id="IPR000847">
    <property type="entry name" value="LysR_HTH_N"/>
</dbReference>
<dbReference type="OrthoDB" id="9110639at2"/>
<organism evidence="6 9">
    <name type="scientific">Tatumella citrea</name>
    <name type="common">Pantoea citrea</name>
    <dbReference type="NCBI Taxonomy" id="53336"/>
    <lineage>
        <taxon>Bacteria</taxon>
        <taxon>Pseudomonadati</taxon>
        <taxon>Pseudomonadota</taxon>
        <taxon>Gammaproteobacteria</taxon>
        <taxon>Enterobacterales</taxon>
        <taxon>Erwiniaceae</taxon>
        <taxon>Tatumella</taxon>
    </lineage>
</organism>
<accession>A0A1Y0LHG6</accession>
<dbReference type="AlphaFoldDB" id="A0A1Y0LHG6"/>
<dbReference type="Gene3D" id="1.10.10.10">
    <property type="entry name" value="Winged helix-like DNA-binding domain superfamily/Winged helix DNA-binding domain"/>
    <property type="match status" value="1"/>
</dbReference>
<dbReference type="RefSeq" id="WP_087487298.1">
    <property type="nucleotide sequence ID" value="NZ_CP015579.1"/>
</dbReference>
<dbReference type="PROSITE" id="PS50931">
    <property type="entry name" value="HTH_LYSR"/>
    <property type="match status" value="1"/>
</dbReference>
<dbReference type="Gene3D" id="3.40.190.290">
    <property type="match status" value="1"/>
</dbReference>
<keyword evidence="4" id="KW-0804">Transcription</keyword>
<evidence type="ECO:0000256" key="3">
    <source>
        <dbReference type="ARBA" id="ARBA00023125"/>
    </source>
</evidence>
<name>A0A1Y0LHG6_TATCI</name>
<dbReference type="Pfam" id="PF00126">
    <property type="entry name" value="HTH_1"/>
    <property type="match status" value="1"/>
</dbReference>
<evidence type="ECO:0000256" key="1">
    <source>
        <dbReference type="ARBA" id="ARBA00009437"/>
    </source>
</evidence>
<dbReference type="GO" id="GO:0003700">
    <property type="term" value="F:DNA-binding transcription factor activity"/>
    <property type="evidence" value="ECO:0007669"/>
    <property type="project" value="InterPro"/>
</dbReference>
<dbReference type="Pfam" id="PF03466">
    <property type="entry name" value="LysR_substrate"/>
    <property type="match status" value="1"/>
</dbReference>
<feature type="domain" description="HTH lysR-type" evidence="5">
    <location>
        <begin position="1"/>
        <end position="59"/>
    </location>
</feature>
<dbReference type="InterPro" id="IPR005119">
    <property type="entry name" value="LysR_subst-bd"/>
</dbReference>
<dbReference type="PANTHER" id="PTHR30537:SF5">
    <property type="entry name" value="HTH-TYPE TRANSCRIPTIONAL ACTIVATOR TTDR-RELATED"/>
    <property type="match status" value="1"/>
</dbReference>
<evidence type="ECO:0000259" key="5">
    <source>
        <dbReference type="PROSITE" id="PS50931"/>
    </source>
</evidence>
<sequence>MYSVKDLSVFIRAAQSHSFAEAASSLGLTASAVGKVIQKIEDRHNIRLFKRNTRHIFLTEEGEVLLHHAMTIVGEFDNAVNAFSELKNSERGKLKISIPNIDLLFGELLADFMRDHPQTELEIDVNDEHSDIIKDGFDAVIRFGESADSRLYARTIGTLTMGVFHAPDYQPTDILTANQFLLYRFPSTGKTEHWDGALPFDPRAVKHASVINSIPLIHRLCLAGGGLAWLPEALCHEDLRAGRLQKMAGSETTQRTVNIVWPNNRNAGLRLRAFIQFFAREFMNHPMLKPPAMVPAADRGMSDPASDQT</sequence>
<dbReference type="InterPro" id="IPR036388">
    <property type="entry name" value="WH-like_DNA-bd_sf"/>
</dbReference>
<dbReference type="Proteomes" id="UP000195814">
    <property type="component" value="Chromosome"/>
</dbReference>
<evidence type="ECO:0000313" key="8">
    <source>
        <dbReference type="Proteomes" id="UP000195729"/>
    </source>
</evidence>
<dbReference type="SUPFAM" id="SSF46785">
    <property type="entry name" value="Winged helix' DNA-binding domain"/>
    <property type="match status" value="1"/>
</dbReference>
<keyword evidence="8" id="KW-1185">Reference proteome</keyword>
<keyword evidence="2" id="KW-0805">Transcription regulation</keyword>
<dbReference type="PANTHER" id="PTHR30537">
    <property type="entry name" value="HTH-TYPE TRANSCRIPTIONAL REGULATOR"/>
    <property type="match status" value="1"/>
</dbReference>
<dbReference type="InterPro" id="IPR036390">
    <property type="entry name" value="WH_DNA-bd_sf"/>
</dbReference>
<keyword evidence="3" id="KW-0238">DNA-binding</keyword>